<dbReference type="GO" id="GO:0004803">
    <property type="term" value="F:transposase activity"/>
    <property type="evidence" value="ECO:0007669"/>
    <property type="project" value="InterPro"/>
</dbReference>
<dbReference type="AlphaFoldDB" id="A0A1I2AYX4"/>
<feature type="domain" description="Transposase IS200-like" evidence="1">
    <location>
        <begin position="22"/>
        <end position="185"/>
    </location>
</feature>
<dbReference type="GO" id="GO:0006313">
    <property type="term" value="P:DNA transposition"/>
    <property type="evidence" value="ECO:0007669"/>
    <property type="project" value="InterPro"/>
</dbReference>
<dbReference type="SMART" id="SM01321">
    <property type="entry name" value="Y1_Tnp"/>
    <property type="match status" value="1"/>
</dbReference>
<evidence type="ECO:0000313" key="2">
    <source>
        <dbReference type="EMBL" id="SFE49155.1"/>
    </source>
</evidence>
<protein>
    <recommendedName>
        <fullName evidence="1">Transposase IS200-like domain-containing protein</fullName>
    </recommendedName>
</protein>
<evidence type="ECO:0000313" key="3">
    <source>
        <dbReference type="Proteomes" id="UP000198596"/>
    </source>
</evidence>
<gene>
    <name evidence="2" type="ORF">SAMN04488131_102181</name>
</gene>
<dbReference type="InterPro" id="IPR036515">
    <property type="entry name" value="Transposase_17_sf"/>
</dbReference>
<dbReference type="OrthoDB" id="9794403at2"/>
<dbReference type="EMBL" id="FONQ01000002">
    <property type="protein sequence ID" value="SFE49155.1"/>
    <property type="molecule type" value="Genomic_DNA"/>
</dbReference>
<dbReference type="Proteomes" id="UP000198596">
    <property type="component" value="Unassembled WGS sequence"/>
</dbReference>
<dbReference type="GO" id="GO:0043565">
    <property type="term" value="F:sequence-specific DNA binding"/>
    <property type="evidence" value="ECO:0007669"/>
    <property type="project" value="TreeGrafter"/>
</dbReference>
<accession>A0A1I2AYX4</accession>
<reference evidence="3" key="1">
    <citation type="submission" date="2016-10" db="EMBL/GenBank/DDBJ databases">
        <authorList>
            <person name="Varghese N."/>
            <person name="Submissions S."/>
        </authorList>
    </citation>
    <scope>NUCLEOTIDE SEQUENCE [LARGE SCALE GENOMIC DNA]</scope>
    <source>
        <strain evidence="3">CGMCC 1.9227</strain>
    </source>
</reference>
<dbReference type="SUPFAM" id="SSF143422">
    <property type="entry name" value="Transposase IS200-like"/>
    <property type="match status" value="1"/>
</dbReference>
<dbReference type="PANTHER" id="PTHR36966">
    <property type="entry name" value="REP-ASSOCIATED TYROSINE TRANSPOSASE"/>
    <property type="match status" value="1"/>
</dbReference>
<dbReference type="InterPro" id="IPR002686">
    <property type="entry name" value="Transposase_17"/>
</dbReference>
<keyword evidence="3" id="KW-1185">Reference proteome</keyword>
<proteinExistence type="predicted"/>
<name>A0A1I2AYX4_9FLAO</name>
<dbReference type="Gene3D" id="3.30.70.1290">
    <property type="entry name" value="Transposase IS200-like"/>
    <property type="match status" value="1"/>
</dbReference>
<evidence type="ECO:0000259" key="1">
    <source>
        <dbReference type="SMART" id="SM01321"/>
    </source>
</evidence>
<sequence>MNTKFQNKYRIPSARLKNWDYGNNGAYFITICTSDREHFFGEIVLVNDENEMQLNEIGKLTDQFWAEIPQHFPFVELGNYVIMPNHIHGILIIDKKNVNESNTVVKTLHCNVSTNNTDIVIINETMSKISPKRGTISTIIRSYKSVVTKNAHFIHADFEWQARFHDHIIRDSESFERIQNYIETNPELWKEDKFYN</sequence>
<dbReference type="PANTHER" id="PTHR36966:SF1">
    <property type="entry name" value="REP-ASSOCIATED TYROSINE TRANSPOSASE"/>
    <property type="match status" value="1"/>
</dbReference>
<dbReference type="RefSeq" id="WP_091203243.1">
    <property type="nucleotide sequence ID" value="NZ_FONQ01000002.1"/>
</dbReference>
<dbReference type="InterPro" id="IPR052715">
    <property type="entry name" value="RAYT_transposase"/>
</dbReference>
<organism evidence="2 3">
    <name type="scientific">Flavobacterium xueshanense</name>
    <dbReference type="NCBI Taxonomy" id="935223"/>
    <lineage>
        <taxon>Bacteria</taxon>
        <taxon>Pseudomonadati</taxon>
        <taxon>Bacteroidota</taxon>
        <taxon>Flavobacteriia</taxon>
        <taxon>Flavobacteriales</taxon>
        <taxon>Flavobacteriaceae</taxon>
        <taxon>Flavobacterium</taxon>
    </lineage>
</organism>
<dbReference type="STRING" id="935223.SAMN04488131_102181"/>